<evidence type="ECO:0000313" key="3">
    <source>
        <dbReference type="EMBL" id="QQS98504.1"/>
    </source>
</evidence>
<keyword evidence="1" id="KW-0732">Signal</keyword>
<dbReference type="EMBL" id="CP068053">
    <property type="protein sequence ID" value="QQS98504.1"/>
    <property type="molecule type" value="Genomic_DNA"/>
</dbReference>
<dbReference type="Pfam" id="PF13472">
    <property type="entry name" value="Lipase_GDSL_2"/>
    <property type="match status" value="1"/>
</dbReference>
<dbReference type="InterPro" id="IPR013830">
    <property type="entry name" value="SGNH_hydro"/>
</dbReference>
<feature type="domain" description="SGNH hydrolase-type esterase" evidence="2">
    <location>
        <begin position="39"/>
        <end position="228"/>
    </location>
</feature>
<dbReference type="PANTHER" id="PTHR30383:SF27">
    <property type="entry name" value="SPORE GERMINATION LIPASE LIPC"/>
    <property type="match status" value="1"/>
</dbReference>
<dbReference type="AlphaFoldDB" id="A0A974NIM9"/>
<feature type="signal peptide" evidence="1">
    <location>
        <begin position="1"/>
        <end position="26"/>
    </location>
</feature>
<organism evidence="3 4">
    <name type="scientific">Peribacillus psychrosaccharolyticus</name>
    <name type="common">Bacillus psychrosaccharolyticus</name>
    <dbReference type="NCBI Taxonomy" id="1407"/>
    <lineage>
        <taxon>Bacteria</taxon>
        <taxon>Bacillati</taxon>
        <taxon>Bacillota</taxon>
        <taxon>Bacilli</taxon>
        <taxon>Bacillales</taxon>
        <taxon>Bacillaceae</taxon>
        <taxon>Peribacillus</taxon>
    </lineage>
</organism>
<dbReference type="KEGG" id="ppsr:I6J18_12075"/>
<evidence type="ECO:0000259" key="2">
    <source>
        <dbReference type="Pfam" id="PF13472"/>
    </source>
</evidence>
<accession>A0A974NIM9</accession>
<dbReference type="RefSeq" id="WP_040373694.1">
    <property type="nucleotide sequence ID" value="NZ_CP068053.1"/>
</dbReference>
<protein>
    <recommendedName>
        <fullName evidence="2">SGNH hydrolase-type esterase domain-containing protein</fullName>
    </recommendedName>
</protein>
<dbReference type="Gene3D" id="3.40.50.1110">
    <property type="entry name" value="SGNH hydrolase"/>
    <property type="match status" value="1"/>
</dbReference>
<sequence>MNRNQKAASILLAISLVVSVPFSASAKKAPAPVKVEYVALGDSLAAGLSPNGYLDYGYVDYIADSFIAKKYKLADFDNFSVPGYTSDRLLLDVTKSKKIRKEIKSATHITIDIGANDLLAKINTDPSKAPEALVAVSTNLNKILKTIDGLNPKVKVYVMGYYNCFPYYPAEQQAALMPLLTGLNNQIKSAAIENGDTFVATDKPIAKNFKKYLPNKTNIHLSDSGYKVIAAEFWKAISKKK</sequence>
<dbReference type="Proteomes" id="UP000595254">
    <property type="component" value="Chromosome"/>
</dbReference>
<dbReference type="InterPro" id="IPR051532">
    <property type="entry name" value="Ester_Hydrolysis_Enzymes"/>
</dbReference>
<feature type="chain" id="PRO_5036741953" description="SGNH hydrolase-type esterase domain-containing protein" evidence="1">
    <location>
        <begin position="27"/>
        <end position="241"/>
    </location>
</feature>
<proteinExistence type="predicted"/>
<keyword evidence="4" id="KW-1185">Reference proteome</keyword>
<dbReference type="GO" id="GO:0004622">
    <property type="term" value="F:phosphatidylcholine lysophospholipase activity"/>
    <property type="evidence" value="ECO:0007669"/>
    <property type="project" value="TreeGrafter"/>
</dbReference>
<dbReference type="PANTHER" id="PTHR30383">
    <property type="entry name" value="THIOESTERASE 1/PROTEASE 1/LYSOPHOSPHOLIPASE L1"/>
    <property type="match status" value="1"/>
</dbReference>
<gene>
    <name evidence="3" type="ORF">I6J18_12075</name>
</gene>
<reference evidence="3 4" key="1">
    <citation type="submission" date="2021-01" db="EMBL/GenBank/DDBJ databases">
        <title>FDA dAtabase for Regulatory Grade micrObial Sequences (FDA-ARGOS): Supporting development and validation of Infectious Disease Dx tests.</title>
        <authorList>
            <person name="Nelson B."/>
            <person name="Plummer A."/>
            <person name="Tallon L."/>
            <person name="Sadzewicz L."/>
            <person name="Zhao X."/>
            <person name="Boylan J."/>
            <person name="Ott S."/>
            <person name="Bowen H."/>
            <person name="Vavikolanu K."/>
            <person name="Mehta A."/>
            <person name="Aluvathingal J."/>
            <person name="Nadendla S."/>
            <person name="Myers T."/>
            <person name="Yan Y."/>
            <person name="Sichtig H."/>
        </authorList>
    </citation>
    <scope>NUCLEOTIDE SEQUENCE [LARGE SCALE GENOMIC DNA]</scope>
    <source>
        <strain evidence="3 4">FDAARGOS_1161</strain>
    </source>
</reference>
<dbReference type="InterPro" id="IPR036514">
    <property type="entry name" value="SGNH_hydro_sf"/>
</dbReference>
<dbReference type="SUPFAM" id="SSF52266">
    <property type="entry name" value="SGNH hydrolase"/>
    <property type="match status" value="1"/>
</dbReference>
<evidence type="ECO:0000313" key="4">
    <source>
        <dbReference type="Proteomes" id="UP000595254"/>
    </source>
</evidence>
<evidence type="ECO:0000256" key="1">
    <source>
        <dbReference type="SAM" id="SignalP"/>
    </source>
</evidence>
<name>A0A974NIM9_PERPY</name>